<dbReference type="RefSeq" id="WP_269459285.1">
    <property type="nucleotide sequence ID" value="NZ_JBFAQF010000028.1"/>
</dbReference>
<evidence type="ECO:0000313" key="1">
    <source>
        <dbReference type="EMBL" id="SCG54949.1"/>
    </source>
</evidence>
<dbReference type="Proteomes" id="UP000198217">
    <property type="component" value="Chromosome I"/>
</dbReference>
<organism evidence="1 2">
    <name type="scientific">Micromonospora echinaurantiaca</name>
    <dbReference type="NCBI Taxonomy" id="47857"/>
    <lineage>
        <taxon>Bacteria</taxon>
        <taxon>Bacillati</taxon>
        <taxon>Actinomycetota</taxon>
        <taxon>Actinomycetes</taxon>
        <taxon>Micromonosporales</taxon>
        <taxon>Micromonosporaceae</taxon>
        <taxon>Micromonospora</taxon>
    </lineage>
</organism>
<dbReference type="EMBL" id="LT607750">
    <property type="protein sequence ID" value="SCG54949.1"/>
    <property type="molecule type" value="Genomic_DNA"/>
</dbReference>
<proteinExistence type="predicted"/>
<accession>A0A1C5IA05</accession>
<gene>
    <name evidence="1" type="ORF">GA0070609_2988</name>
</gene>
<name>A0A1C5IA05_9ACTN</name>
<reference evidence="1 2" key="1">
    <citation type="submission" date="2016-06" db="EMBL/GenBank/DDBJ databases">
        <authorList>
            <person name="Kjaerup R.B."/>
            <person name="Dalgaard T.S."/>
            <person name="Juul-Madsen H.R."/>
        </authorList>
    </citation>
    <scope>NUCLEOTIDE SEQUENCE [LARGE SCALE GENOMIC DNA]</scope>
    <source>
        <strain evidence="1 2">DSM 43904</strain>
    </source>
</reference>
<dbReference type="AlphaFoldDB" id="A0A1C5IA05"/>
<evidence type="ECO:0000313" key="2">
    <source>
        <dbReference type="Proteomes" id="UP000198217"/>
    </source>
</evidence>
<protein>
    <submittedName>
        <fullName evidence="1">Uncharacterized protein</fullName>
    </submittedName>
</protein>
<sequence length="44" mass="4943">MAVKTEARVDAAGIRRFTVEIPEVDLQALRTRTAELRTAFPSVR</sequence>
<keyword evidence="2" id="KW-1185">Reference proteome</keyword>